<dbReference type="Gene3D" id="2.60.40.1180">
    <property type="entry name" value="Golgi alpha-mannosidase II"/>
    <property type="match status" value="1"/>
</dbReference>
<keyword evidence="1" id="KW-0732">Signal</keyword>
<protein>
    <submittedName>
        <fullName evidence="2">Uncharacterized protein</fullName>
    </submittedName>
</protein>
<sequence length="241" mass="23850">MCPVRLLAAVLVAGVCGGCAVPDPDPVVPQPHWVSSAAVCSVPAVVAEADGLVGSGLRDAGYRRLVVAPCADSPHRFAVAAALAGRGIELVTAIPAGAVVNSVAADTSEAALRTELTADLMAARPWMVRGVAGALSPGVRGVVANADVLALAGDQRGAVGGVVRDDAGVFIASRAVGLKGLVVALTNRGDQPTGVVVATAALSLAGTIRAIDAWSGREFTSRSGLLGGVVGPGDSLLLEIV</sequence>
<accession>A0A7I9V1E5</accession>
<evidence type="ECO:0000313" key="2">
    <source>
        <dbReference type="EMBL" id="GED98890.1"/>
    </source>
</evidence>
<reference evidence="3" key="1">
    <citation type="submission" date="2019-06" db="EMBL/GenBank/DDBJ databases">
        <title>Gordonia isolated from sludge of a wastewater treatment plant.</title>
        <authorList>
            <person name="Tamura T."/>
            <person name="Aoyama K."/>
            <person name="Kang Y."/>
            <person name="Saito S."/>
            <person name="Akiyama N."/>
            <person name="Yazawa K."/>
            <person name="Gonoi T."/>
            <person name="Mikami Y."/>
        </authorList>
    </citation>
    <scope>NUCLEOTIDE SEQUENCE [LARGE SCALE GENOMIC DNA]</scope>
    <source>
        <strain evidence="3">NBRC 107697</strain>
    </source>
</reference>
<dbReference type="Proteomes" id="UP000444980">
    <property type="component" value="Unassembled WGS sequence"/>
</dbReference>
<feature type="chain" id="PRO_5029464313" evidence="1">
    <location>
        <begin position="21"/>
        <end position="241"/>
    </location>
</feature>
<feature type="signal peptide" evidence="1">
    <location>
        <begin position="1"/>
        <end position="20"/>
    </location>
</feature>
<gene>
    <name evidence="2" type="ORF">nbrc107697_29290</name>
</gene>
<dbReference type="EMBL" id="BJOU01000011">
    <property type="protein sequence ID" value="GED98890.1"/>
    <property type="molecule type" value="Genomic_DNA"/>
</dbReference>
<dbReference type="InterPro" id="IPR013780">
    <property type="entry name" value="Glyco_hydro_b"/>
</dbReference>
<name>A0A7I9V1E5_9ACTN</name>
<comment type="caution">
    <text evidence="2">The sequence shown here is derived from an EMBL/GenBank/DDBJ whole genome shotgun (WGS) entry which is preliminary data.</text>
</comment>
<dbReference type="AlphaFoldDB" id="A0A7I9V1E5"/>
<proteinExistence type="predicted"/>
<dbReference type="RefSeq" id="WP_161928250.1">
    <property type="nucleotide sequence ID" value="NZ_BJOU01000011.1"/>
</dbReference>
<evidence type="ECO:0000256" key="1">
    <source>
        <dbReference type="SAM" id="SignalP"/>
    </source>
</evidence>
<dbReference type="OrthoDB" id="9807519at2"/>
<organism evidence="2 3">
    <name type="scientific">Gordonia crocea</name>
    <dbReference type="NCBI Taxonomy" id="589162"/>
    <lineage>
        <taxon>Bacteria</taxon>
        <taxon>Bacillati</taxon>
        <taxon>Actinomycetota</taxon>
        <taxon>Actinomycetes</taxon>
        <taxon>Mycobacteriales</taxon>
        <taxon>Gordoniaceae</taxon>
        <taxon>Gordonia</taxon>
    </lineage>
</organism>
<evidence type="ECO:0000313" key="3">
    <source>
        <dbReference type="Proteomes" id="UP000444980"/>
    </source>
</evidence>
<keyword evidence="3" id="KW-1185">Reference proteome</keyword>